<dbReference type="InterPro" id="IPR032675">
    <property type="entry name" value="LRR_dom_sf"/>
</dbReference>
<comment type="catalytic activity">
    <reaction evidence="20">
        <text>L-threonyl-[protein] + ATP = O-phospho-L-threonyl-[protein] + ADP + H(+)</text>
        <dbReference type="Rhea" id="RHEA:46608"/>
        <dbReference type="Rhea" id="RHEA-COMP:11060"/>
        <dbReference type="Rhea" id="RHEA-COMP:11605"/>
        <dbReference type="ChEBI" id="CHEBI:15378"/>
        <dbReference type="ChEBI" id="CHEBI:30013"/>
        <dbReference type="ChEBI" id="CHEBI:30616"/>
        <dbReference type="ChEBI" id="CHEBI:61977"/>
        <dbReference type="ChEBI" id="CHEBI:456216"/>
        <dbReference type="EC" id="2.7.11.1"/>
    </reaction>
</comment>
<dbReference type="InterPro" id="IPR000719">
    <property type="entry name" value="Prot_kinase_dom"/>
</dbReference>
<evidence type="ECO:0000256" key="12">
    <source>
        <dbReference type="ARBA" id="ARBA00022737"/>
    </source>
</evidence>
<dbReference type="FunFam" id="1.10.510.10:FF:000358">
    <property type="entry name" value="Putative leucine-rich repeat receptor-like serine/threonine-protein kinase"/>
    <property type="match status" value="1"/>
</dbReference>
<evidence type="ECO:0000256" key="21">
    <source>
        <dbReference type="ARBA" id="ARBA00048679"/>
    </source>
</evidence>
<dbReference type="InterPro" id="IPR013210">
    <property type="entry name" value="LRR_N_plant-typ"/>
</dbReference>
<dbReference type="PRINTS" id="PR00019">
    <property type="entry name" value="LEURICHRPT"/>
</dbReference>
<evidence type="ECO:0000256" key="8">
    <source>
        <dbReference type="ARBA" id="ARBA00022614"/>
    </source>
</evidence>
<keyword evidence="8" id="KW-0433">Leucine-rich repeat</keyword>
<comment type="subcellular location">
    <subcellularLocation>
        <location evidence="1">Cell membrane</location>
        <topology evidence="1">Single-pass membrane protein</topology>
    </subcellularLocation>
    <subcellularLocation>
        <location evidence="2">Endoplasmic reticulum membrane</location>
        <topology evidence="2">Single-pass membrane protein</topology>
    </subcellularLocation>
</comment>
<dbReference type="InterPro" id="IPR003591">
    <property type="entry name" value="Leu-rich_rpt_typical-subtyp"/>
</dbReference>
<dbReference type="FunFam" id="3.30.200.20:FF:000432">
    <property type="entry name" value="LRR receptor-like serine/threonine-protein kinase EFR"/>
    <property type="match status" value="1"/>
</dbReference>
<keyword evidence="19" id="KW-0325">Glycoprotein</keyword>
<evidence type="ECO:0000256" key="5">
    <source>
        <dbReference type="ARBA" id="ARBA00022475"/>
    </source>
</evidence>
<evidence type="ECO:0000259" key="27">
    <source>
        <dbReference type="PROSITE" id="PS50011"/>
    </source>
</evidence>
<dbReference type="GO" id="GO:0005886">
    <property type="term" value="C:plasma membrane"/>
    <property type="evidence" value="ECO:0007669"/>
    <property type="project" value="UniProtKB-SubCell"/>
</dbReference>
<keyword evidence="11" id="KW-0732">Signal</keyword>
<dbReference type="Gene3D" id="1.10.510.10">
    <property type="entry name" value="Transferase(Phosphotransferase) domain 1"/>
    <property type="match status" value="1"/>
</dbReference>
<dbReference type="PROSITE" id="PS50011">
    <property type="entry name" value="PROTEIN_KINASE_DOM"/>
    <property type="match status" value="1"/>
</dbReference>
<dbReference type="GO" id="GO:0005524">
    <property type="term" value="F:ATP binding"/>
    <property type="evidence" value="ECO:0007669"/>
    <property type="project" value="UniProtKB-UniRule"/>
</dbReference>
<keyword evidence="6" id="KW-0723">Serine/threonine-protein kinase</keyword>
<evidence type="ECO:0000256" key="11">
    <source>
        <dbReference type="ARBA" id="ARBA00022729"/>
    </source>
</evidence>
<evidence type="ECO:0000256" key="26">
    <source>
        <dbReference type="SAM" id="Phobius"/>
    </source>
</evidence>
<evidence type="ECO:0000256" key="17">
    <source>
        <dbReference type="ARBA" id="ARBA00023136"/>
    </source>
</evidence>
<dbReference type="FunFam" id="3.80.10.10:FF:000095">
    <property type="entry name" value="LRR receptor-like serine/threonine-protein kinase GSO1"/>
    <property type="match status" value="1"/>
</dbReference>
<feature type="transmembrane region" description="Helical" evidence="26">
    <location>
        <begin position="694"/>
        <end position="716"/>
    </location>
</feature>
<evidence type="ECO:0000313" key="28">
    <source>
        <dbReference type="EMBL" id="PAN04660.1"/>
    </source>
</evidence>
<dbReference type="Pfam" id="PF08263">
    <property type="entry name" value="LRRNT_2"/>
    <property type="match status" value="1"/>
</dbReference>
<keyword evidence="13 25" id="KW-0547">Nucleotide-binding</keyword>
<evidence type="ECO:0000256" key="23">
    <source>
        <dbReference type="ARBA" id="ARBA00056628"/>
    </source>
</evidence>
<comment type="similarity">
    <text evidence="3">Belongs to the protein kinase superfamily. Ser/Thr protein kinase family.</text>
</comment>
<comment type="catalytic activity">
    <reaction evidence="21">
        <text>L-seryl-[protein] + ATP = O-phospho-L-seryl-[protein] + ADP + H(+)</text>
        <dbReference type="Rhea" id="RHEA:17989"/>
        <dbReference type="Rhea" id="RHEA-COMP:9863"/>
        <dbReference type="Rhea" id="RHEA-COMP:11604"/>
        <dbReference type="ChEBI" id="CHEBI:15378"/>
        <dbReference type="ChEBI" id="CHEBI:29999"/>
        <dbReference type="ChEBI" id="CHEBI:30616"/>
        <dbReference type="ChEBI" id="CHEBI:83421"/>
        <dbReference type="ChEBI" id="CHEBI:456216"/>
        <dbReference type="EC" id="2.7.11.1"/>
    </reaction>
</comment>
<evidence type="ECO:0000256" key="19">
    <source>
        <dbReference type="ARBA" id="ARBA00023180"/>
    </source>
</evidence>
<feature type="binding site" evidence="25">
    <location>
        <position position="780"/>
    </location>
    <ligand>
        <name>ATP</name>
        <dbReference type="ChEBI" id="CHEBI:30616"/>
    </ligand>
</feature>
<keyword evidence="12" id="KW-0677">Repeat</keyword>
<sequence>MAVCFFSFPSICISCTSVALCRSQLLLSRHKEVENKGLTMAAKAKQHMKPGMLMPWAMVILLLSCGAGTISCTTRDGDDTDLVSLLDFKRAIRSDPRGALSSWNSSVHFCGWKGVSCGRPERVVALNLSGQALDGQISPSLGNMSYLASLNLSTNRFSGQIPPDLGYLRRLKFLDLKYNSLQGSIPDAVTNCSSLRGLYLAGNLLVGEIPKKLALLSSLLHLWLHSNYLTGTIPPDLGNITTLRHVILQANQLHGSIPEELGKLSNMSDLLLGGNRLTGRIPEALLNLSSLQQLAMPVNMLHGPLPSRIGDFLPNLRLLYLGANMLGGHIPESLGNASALQSIELEYNYGFTGRIPPSLGKLQKLRTLGLNDNNLEAKDSQSWEFLDALTNCTRLVKLSLYGNLLRGVLPDSVGNLSSNLDYLTLGSNMLYGLVPSSIGNLHKLTKLDLQNNSFTGAIGGWIENMVNLEGLYIQSNHFSGHIPDSIGNFSKLTELFLGENQFYGPIPSSLGKLPQLSNLYLSYNNLQGNIPKSLIAPTIVQCSLSNNNLEGQIPDLGNLQQINYLDLSSNKLTGAIPLSLGTCQQLQTVLMELNLLSGSIPMSFGNLNSLAMLNLSHNNFSGSIPITLSKLQLLTELDLSHNHLEGEVPKEGVFKNTTAISLEGNWQLCGGVLELHMPPCPNTVTQRRTGRRHYFVRILTPMLGIVSLTLLIYFIISRKKVSRAQSSLSFSDEQFPKVSYKDLAQSTDNFSESNLVGRGSHGSVYKGRLITPEPVVVAVKVFDLAVEGTDRSFMSECQALRNIRHRNLLPILTVCSTIDNRGNDFKALVYRFMPNGNLDSWLHPPGYGNNANNLNLSQRLKIAVDIADALQYIHHDCESPILHCDLKPSNILLDNDMTARLGDFGIARFYLETKSQTAGDSRSTGTISLKGTIGYIAPEYAGGSYLSTSGDVYSFGVVLMEMLTGKRPTDPLFCNGLSIINFCETNFPDQILDIIDADLLEEYKDCARANPEKGNGALQCLLALVEVALSCTCQAPGDRMNMREAAAELHEIRQSSSIGVDAKLLSMIH</sequence>
<dbReference type="InterPro" id="IPR051420">
    <property type="entry name" value="Ser_Thr_Kinases_DiverseReg"/>
</dbReference>
<dbReference type="Proteomes" id="UP000243499">
    <property type="component" value="Chromosome 1"/>
</dbReference>
<evidence type="ECO:0000256" key="16">
    <source>
        <dbReference type="ARBA" id="ARBA00022989"/>
    </source>
</evidence>
<proteinExistence type="inferred from homology"/>
<evidence type="ECO:0000256" key="22">
    <source>
        <dbReference type="ARBA" id="ARBA00054320"/>
    </source>
</evidence>
<dbReference type="Gene3D" id="3.30.200.20">
    <property type="entry name" value="Phosphorylase Kinase, domain 1"/>
    <property type="match status" value="1"/>
</dbReference>
<dbReference type="FunFam" id="3.80.10.10:FF:000317">
    <property type="entry name" value="Inactive leucine-rich repeat receptor-like protein kinase"/>
    <property type="match status" value="1"/>
</dbReference>
<keyword evidence="10 26" id="KW-0812">Transmembrane</keyword>
<dbReference type="Gramene" id="PAN04660">
    <property type="protein sequence ID" value="PAN04660"/>
    <property type="gene ID" value="PAHAL_1G082000"/>
</dbReference>
<evidence type="ECO:0000256" key="7">
    <source>
        <dbReference type="ARBA" id="ARBA00022553"/>
    </source>
</evidence>
<keyword evidence="15 25" id="KW-0067">ATP-binding</keyword>
<dbReference type="InterPro" id="IPR011009">
    <property type="entry name" value="Kinase-like_dom_sf"/>
</dbReference>
<gene>
    <name evidence="28" type="ORF">PAHAL_1G082000</name>
</gene>
<dbReference type="Pfam" id="PF00069">
    <property type="entry name" value="Pkinase"/>
    <property type="match status" value="1"/>
</dbReference>
<dbReference type="Pfam" id="PF00560">
    <property type="entry name" value="LRR_1"/>
    <property type="match status" value="5"/>
</dbReference>
<evidence type="ECO:0000256" key="20">
    <source>
        <dbReference type="ARBA" id="ARBA00047899"/>
    </source>
</evidence>
<evidence type="ECO:0000256" key="25">
    <source>
        <dbReference type="PROSITE-ProRule" id="PRU10141"/>
    </source>
</evidence>
<evidence type="ECO:0000256" key="13">
    <source>
        <dbReference type="ARBA" id="ARBA00022741"/>
    </source>
</evidence>
<dbReference type="PROSITE" id="PS00107">
    <property type="entry name" value="PROTEIN_KINASE_ATP"/>
    <property type="match status" value="1"/>
</dbReference>
<dbReference type="GO" id="GO:0005789">
    <property type="term" value="C:endoplasmic reticulum membrane"/>
    <property type="evidence" value="ECO:0007669"/>
    <property type="project" value="UniProtKB-SubCell"/>
</dbReference>
<dbReference type="InterPro" id="IPR008271">
    <property type="entry name" value="Ser/Thr_kinase_AS"/>
</dbReference>
<dbReference type="SMART" id="SM00369">
    <property type="entry name" value="LRR_TYP"/>
    <property type="match status" value="10"/>
</dbReference>
<dbReference type="PANTHER" id="PTHR48005">
    <property type="entry name" value="LEUCINE RICH REPEAT KINASE 2"/>
    <property type="match status" value="1"/>
</dbReference>
<evidence type="ECO:0000256" key="4">
    <source>
        <dbReference type="ARBA" id="ARBA00012513"/>
    </source>
</evidence>
<comment type="function">
    <text evidence="23">The processed protein kinase Xa21 chain released by protein cleavage after X.oryzae pv. oryzae protein Ax21 detection translocates into the nucleus where it can bind and regulate WRKY62, a transcription factor. Confers resistance to the bacterial pathogen X.oryzae pv. oryzae (Xoo).</text>
</comment>
<reference evidence="28" key="1">
    <citation type="submission" date="2018-04" db="EMBL/GenBank/DDBJ databases">
        <title>WGS assembly of Panicum hallii.</title>
        <authorList>
            <person name="Lovell J."/>
            <person name="Jenkins J."/>
            <person name="Lowry D."/>
            <person name="Mamidi S."/>
            <person name="Sreedasyam A."/>
            <person name="Weng X."/>
            <person name="Barry K."/>
            <person name="Bonette J."/>
            <person name="Campitelli B."/>
            <person name="Daum C."/>
            <person name="Gordon S."/>
            <person name="Gould B."/>
            <person name="Lipzen A."/>
            <person name="Macqueen A."/>
            <person name="Palacio-Mejia J."/>
            <person name="Plott C."/>
            <person name="Shakirov E."/>
            <person name="Shu S."/>
            <person name="Yoshinaga Y."/>
            <person name="Zane M."/>
            <person name="Rokhsar D."/>
            <person name="Grimwood J."/>
            <person name="Schmutz J."/>
            <person name="Juenger T."/>
        </authorList>
    </citation>
    <scope>NUCLEOTIDE SEQUENCE [LARGE SCALE GENOMIC DNA]</scope>
    <source>
        <strain evidence="28">FIL2</strain>
    </source>
</reference>
<evidence type="ECO:0000256" key="18">
    <source>
        <dbReference type="ARBA" id="ARBA00023170"/>
    </source>
</evidence>
<protein>
    <recommendedName>
        <fullName evidence="24">Receptor kinase-like protein Xa21</fullName>
        <ecNumber evidence="4">2.7.11.1</ecNumber>
    </recommendedName>
</protein>
<comment type="function">
    <text evidence="22">Receptor kinase that detects X.oryzae pv. oryzae protein Ax21 to promote innate immunity. Following X.oryzae pv. oryzae protein Ax21 detection, undergoes cleavage, releasing the processed protein kinase Xa21 chain.</text>
</comment>
<evidence type="ECO:0000256" key="3">
    <source>
        <dbReference type="ARBA" id="ARBA00008684"/>
    </source>
</evidence>
<dbReference type="PROSITE" id="PS00108">
    <property type="entry name" value="PROTEIN_KINASE_ST"/>
    <property type="match status" value="1"/>
</dbReference>
<dbReference type="Pfam" id="PF13855">
    <property type="entry name" value="LRR_8"/>
    <property type="match status" value="2"/>
</dbReference>
<dbReference type="SUPFAM" id="SSF56112">
    <property type="entry name" value="Protein kinase-like (PK-like)"/>
    <property type="match status" value="1"/>
</dbReference>
<dbReference type="AlphaFoldDB" id="A0A2S3GMS6"/>
<keyword evidence="16 26" id="KW-1133">Transmembrane helix</keyword>
<dbReference type="FunFam" id="3.80.10.10:FF:000565">
    <property type="entry name" value="Leucine-rich repeat receptor-like kinase protein FLORAL ORGAN NUMBER1"/>
    <property type="match status" value="1"/>
</dbReference>
<evidence type="ECO:0000256" key="24">
    <source>
        <dbReference type="ARBA" id="ARBA00072040"/>
    </source>
</evidence>
<feature type="domain" description="Protein kinase" evidence="27">
    <location>
        <begin position="750"/>
        <end position="1053"/>
    </location>
</feature>
<dbReference type="GO" id="GO:0004674">
    <property type="term" value="F:protein serine/threonine kinase activity"/>
    <property type="evidence" value="ECO:0007669"/>
    <property type="project" value="UniProtKB-KW"/>
</dbReference>
<dbReference type="Gene3D" id="3.80.10.10">
    <property type="entry name" value="Ribonuclease Inhibitor"/>
    <property type="match status" value="3"/>
</dbReference>
<keyword evidence="5" id="KW-1003">Cell membrane</keyword>
<evidence type="ECO:0000256" key="1">
    <source>
        <dbReference type="ARBA" id="ARBA00004162"/>
    </source>
</evidence>
<dbReference type="EC" id="2.7.11.1" evidence="4"/>
<dbReference type="SUPFAM" id="SSF52058">
    <property type="entry name" value="L domain-like"/>
    <property type="match status" value="2"/>
</dbReference>
<keyword evidence="17 26" id="KW-0472">Membrane</keyword>
<dbReference type="InterPro" id="IPR001611">
    <property type="entry name" value="Leu-rich_rpt"/>
</dbReference>
<name>A0A2S3GMS6_9POAL</name>
<evidence type="ECO:0000256" key="15">
    <source>
        <dbReference type="ARBA" id="ARBA00022840"/>
    </source>
</evidence>
<keyword evidence="7" id="KW-0597">Phosphoprotein</keyword>
<keyword evidence="9" id="KW-0808">Transferase</keyword>
<keyword evidence="14" id="KW-0418">Kinase</keyword>
<evidence type="ECO:0000256" key="14">
    <source>
        <dbReference type="ARBA" id="ARBA00022777"/>
    </source>
</evidence>
<organism evidence="28">
    <name type="scientific">Panicum hallii</name>
    <dbReference type="NCBI Taxonomy" id="206008"/>
    <lineage>
        <taxon>Eukaryota</taxon>
        <taxon>Viridiplantae</taxon>
        <taxon>Streptophyta</taxon>
        <taxon>Embryophyta</taxon>
        <taxon>Tracheophyta</taxon>
        <taxon>Spermatophyta</taxon>
        <taxon>Magnoliopsida</taxon>
        <taxon>Liliopsida</taxon>
        <taxon>Poales</taxon>
        <taxon>Poaceae</taxon>
        <taxon>PACMAD clade</taxon>
        <taxon>Panicoideae</taxon>
        <taxon>Panicodae</taxon>
        <taxon>Paniceae</taxon>
        <taxon>Panicinae</taxon>
        <taxon>Panicum</taxon>
        <taxon>Panicum sect. Panicum</taxon>
    </lineage>
</organism>
<accession>A0A2S3GMS6</accession>
<keyword evidence="18" id="KW-0675">Receptor</keyword>
<evidence type="ECO:0000256" key="2">
    <source>
        <dbReference type="ARBA" id="ARBA00004389"/>
    </source>
</evidence>
<evidence type="ECO:0000256" key="10">
    <source>
        <dbReference type="ARBA" id="ARBA00022692"/>
    </source>
</evidence>
<dbReference type="EMBL" id="CM008046">
    <property type="protein sequence ID" value="PAN04660.1"/>
    <property type="molecule type" value="Genomic_DNA"/>
</dbReference>
<evidence type="ECO:0000256" key="6">
    <source>
        <dbReference type="ARBA" id="ARBA00022527"/>
    </source>
</evidence>
<dbReference type="PANTHER" id="PTHR48005:SF88">
    <property type="entry name" value="PROTEIN KINASE DOMAIN-CONTAINING PROTEIN"/>
    <property type="match status" value="1"/>
</dbReference>
<evidence type="ECO:0000256" key="9">
    <source>
        <dbReference type="ARBA" id="ARBA00022679"/>
    </source>
</evidence>
<dbReference type="SMART" id="SM00220">
    <property type="entry name" value="S_TKc"/>
    <property type="match status" value="1"/>
</dbReference>
<dbReference type="InterPro" id="IPR017441">
    <property type="entry name" value="Protein_kinase_ATP_BS"/>
</dbReference>